<name>A0A9P4UAL2_9PLEO</name>
<evidence type="ECO:0000256" key="1">
    <source>
        <dbReference type="SAM" id="MobiDB-lite"/>
    </source>
</evidence>
<proteinExistence type="predicted"/>
<accession>A0A9P4UAL2</accession>
<keyword evidence="3" id="KW-1185">Reference proteome</keyword>
<dbReference type="AlphaFoldDB" id="A0A9P4UAL2"/>
<comment type="caution">
    <text evidence="2">The sequence shown here is derived from an EMBL/GenBank/DDBJ whole genome shotgun (WGS) entry which is preliminary data.</text>
</comment>
<protein>
    <submittedName>
        <fullName evidence="2">Uncharacterized protein</fullName>
    </submittedName>
</protein>
<sequence length="100" mass="10977">MVFQQATEYQHAAVALRQPIGRTPLAVVCGMPSSDKSTRAPQTPGPALSQQRNKQHGSLEVPHLSHLYHPEPPTVKPLAFVDGEPLTACQQRPDSPNMRF</sequence>
<feature type="region of interest" description="Disordered" evidence="1">
    <location>
        <begin position="30"/>
        <end position="72"/>
    </location>
</feature>
<gene>
    <name evidence="2" type="ORF">P171DRAFT_65964</name>
</gene>
<evidence type="ECO:0000313" key="3">
    <source>
        <dbReference type="Proteomes" id="UP000799764"/>
    </source>
</evidence>
<evidence type="ECO:0000313" key="2">
    <source>
        <dbReference type="EMBL" id="KAF2442343.1"/>
    </source>
</evidence>
<reference evidence="2" key="1">
    <citation type="journal article" date="2020" name="Stud. Mycol.">
        <title>101 Dothideomycetes genomes: a test case for predicting lifestyles and emergence of pathogens.</title>
        <authorList>
            <person name="Haridas S."/>
            <person name="Albert R."/>
            <person name="Binder M."/>
            <person name="Bloem J."/>
            <person name="Labutti K."/>
            <person name="Salamov A."/>
            <person name="Andreopoulos B."/>
            <person name="Baker S."/>
            <person name="Barry K."/>
            <person name="Bills G."/>
            <person name="Bluhm B."/>
            <person name="Cannon C."/>
            <person name="Castanera R."/>
            <person name="Culley D."/>
            <person name="Daum C."/>
            <person name="Ezra D."/>
            <person name="Gonzalez J."/>
            <person name="Henrissat B."/>
            <person name="Kuo A."/>
            <person name="Liang C."/>
            <person name="Lipzen A."/>
            <person name="Lutzoni F."/>
            <person name="Magnuson J."/>
            <person name="Mondo S."/>
            <person name="Nolan M."/>
            <person name="Ohm R."/>
            <person name="Pangilinan J."/>
            <person name="Park H.-J."/>
            <person name="Ramirez L."/>
            <person name="Alfaro M."/>
            <person name="Sun H."/>
            <person name="Tritt A."/>
            <person name="Yoshinaga Y."/>
            <person name="Zwiers L.-H."/>
            <person name="Turgeon B."/>
            <person name="Goodwin S."/>
            <person name="Spatafora J."/>
            <person name="Crous P."/>
            <person name="Grigoriev I."/>
        </authorList>
    </citation>
    <scope>NUCLEOTIDE SEQUENCE</scope>
    <source>
        <strain evidence="2">CBS 690.94</strain>
    </source>
</reference>
<organism evidence="2 3">
    <name type="scientific">Karstenula rhodostoma CBS 690.94</name>
    <dbReference type="NCBI Taxonomy" id="1392251"/>
    <lineage>
        <taxon>Eukaryota</taxon>
        <taxon>Fungi</taxon>
        <taxon>Dikarya</taxon>
        <taxon>Ascomycota</taxon>
        <taxon>Pezizomycotina</taxon>
        <taxon>Dothideomycetes</taxon>
        <taxon>Pleosporomycetidae</taxon>
        <taxon>Pleosporales</taxon>
        <taxon>Massarineae</taxon>
        <taxon>Didymosphaeriaceae</taxon>
        <taxon>Karstenula</taxon>
    </lineage>
</organism>
<dbReference type="Proteomes" id="UP000799764">
    <property type="component" value="Unassembled WGS sequence"/>
</dbReference>
<dbReference type="EMBL" id="MU001504">
    <property type="protein sequence ID" value="KAF2442343.1"/>
    <property type="molecule type" value="Genomic_DNA"/>
</dbReference>